<dbReference type="InterPro" id="IPR018575">
    <property type="entry name" value="Restrct_endonuc_II_Eco29kI"/>
</dbReference>
<sequence>MATKFKSAHVGKYSNLTEEIEKLPEDLKDVWRKRQFNHFLEQFKNIISNLSGLIDDERLEDIIHILPFLSELGHSFDLEIHRLIRDCYELCDKLRPHQPELRRSFARSCNKYVLNILYTEKMKLFLYQHIRSNQVRLITWCLNFSCVPDVPSNAIEEQTFKVEEELRLEFQKQSGSPIPRDSRYKCVLQRIVLEFMDKLYIYPLAMDPKILKFLKLPGVYFIYYVGETKLYKGSQVSPSIHYPVYVGKSEKDIGDRLSDHYKKIAKSEQKKHKFSLNVADFVVRFMIVDVEYYAPAIEGMLIKYFSPVWNKETVGFSFGNANSRTNTWNKFHIQGDEKTINDMLENLTINA</sequence>
<accession>A0A9W9ZI84</accession>
<reference evidence="2" key="1">
    <citation type="submission" date="2023-01" db="EMBL/GenBank/DDBJ databases">
        <title>Genome assembly of the deep-sea coral Lophelia pertusa.</title>
        <authorList>
            <person name="Herrera S."/>
            <person name="Cordes E."/>
        </authorList>
    </citation>
    <scope>NUCLEOTIDE SEQUENCE</scope>
    <source>
        <strain evidence="2">USNM1676648</strain>
        <tissue evidence="2">Polyp</tissue>
    </source>
</reference>
<keyword evidence="3" id="KW-1185">Reference proteome</keyword>
<evidence type="ECO:0000313" key="2">
    <source>
        <dbReference type="EMBL" id="KAJ7381920.1"/>
    </source>
</evidence>
<dbReference type="PROSITE" id="PS50164">
    <property type="entry name" value="GIY_YIG"/>
    <property type="match status" value="1"/>
</dbReference>
<dbReference type="InterPro" id="IPR000305">
    <property type="entry name" value="GIY-YIG_endonuc"/>
</dbReference>
<comment type="caution">
    <text evidence="2">The sequence shown here is derived from an EMBL/GenBank/DDBJ whole genome shotgun (WGS) entry which is preliminary data.</text>
</comment>
<gene>
    <name evidence="2" type="ORF">OS493_038295</name>
</gene>
<evidence type="ECO:0000259" key="1">
    <source>
        <dbReference type="PROSITE" id="PS50164"/>
    </source>
</evidence>
<dbReference type="OrthoDB" id="10557561at2759"/>
<organism evidence="2 3">
    <name type="scientific">Desmophyllum pertusum</name>
    <dbReference type="NCBI Taxonomy" id="174260"/>
    <lineage>
        <taxon>Eukaryota</taxon>
        <taxon>Metazoa</taxon>
        <taxon>Cnidaria</taxon>
        <taxon>Anthozoa</taxon>
        <taxon>Hexacorallia</taxon>
        <taxon>Scleractinia</taxon>
        <taxon>Caryophylliina</taxon>
        <taxon>Caryophylliidae</taxon>
        <taxon>Desmophyllum</taxon>
    </lineage>
</organism>
<dbReference type="AlphaFoldDB" id="A0A9W9ZI84"/>
<feature type="domain" description="GIY-YIG" evidence="1">
    <location>
        <begin position="215"/>
        <end position="311"/>
    </location>
</feature>
<dbReference type="Pfam" id="PF09517">
    <property type="entry name" value="RE_Eco29kI"/>
    <property type="match status" value="1"/>
</dbReference>
<evidence type="ECO:0000313" key="3">
    <source>
        <dbReference type="Proteomes" id="UP001163046"/>
    </source>
</evidence>
<dbReference type="SMART" id="SM00465">
    <property type="entry name" value="GIYc"/>
    <property type="match status" value="1"/>
</dbReference>
<dbReference type="Proteomes" id="UP001163046">
    <property type="component" value="Unassembled WGS sequence"/>
</dbReference>
<dbReference type="EMBL" id="MU825964">
    <property type="protein sequence ID" value="KAJ7381920.1"/>
    <property type="molecule type" value="Genomic_DNA"/>
</dbReference>
<protein>
    <recommendedName>
        <fullName evidence="1">GIY-YIG domain-containing protein</fullName>
    </recommendedName>
</protein>
<name>A0A9W9ZI84_9CNID</name>
<proteinExistence type="predicted"/>